<name>A0ABU6RHM9_9FABA</name>
<dbReference type="EMBL" id="JASCZI010030548">
    <property type="protein sequence ID" value="MED6123530.1"/>
    <property type="molecule type" value="Genomic_DNA"/>
</dbReference>
<gene>
    <name evidence="2" type="ORF">PIB30_049988</name>
</gene>
<comment type="caution">
    <text evidence="2">The sequence shown here is derived from an EMBL/GenBank/DDBJ whole genome shotgun (WGS) entry which is preliminary data.</text>
</comment>
<dbReference type="InterPro" id="IPR036047">
    <property type="entry name" value="F-box-like_dom_sf"/>
</dbReference>
<keyword evidence="3" id="KW-1185">Reference proteome</keyword>
<dbReference type="PANTHER" id="PTHR31672">
    <property type="entry name" value="BNACNNG10540D PROTEIN"/>
    <property type="match status" value="1"/>
</dbReference>
<dbReference type="Proteomes" id="UP001341840">
    <property type="component" value="Unassembled WGS sequence"/>
</dbReference>
<reference evidence="2 3" key="1">
    <citation type="journal article" date="2023" name="Plants (Basel)">
        <title>Bridging the Gap: Combining Genomics and Transcriptomics Approaches to Understand Stylosanthes scabra, an Orphan Legume from the Brazilian Caatinga.</title>
        <authorList>
            <person name="Ferreira-Neto J.R.C."/>
            <person name="da Silva M.D."/>
            <person name="Binneck E."/>
            <person name="de Melo N.F."/>
            <person name="da Silva R.H."/>
            <person name="de Melo A.L.T.M."/>
            <person name="Pandolfi V."/>
            <person name="Bustamante F.O."/>
            <person name="Brasileiro-Vidal A.C."/>
            <person name="Benko-Iseppon A.M."/>
        </authorList>
    </citation>
    <scope>NUCLEOTIDE SEQUENCE [LARGE SCALE GENOMIC DNA]</scope>
    <source>
        <tissue evidence="2">Leaves</tissue>
    </source>
</reference>
<feature type="domain" description="F-box" evidence="1">
    <location>
        <begin position="15"/>
        <end position="55"/>
    </location>
</feature>
<dbReference type="SUPFAM" id="SSF81383">
    <property type="entry name" value="F-box domain"/>
    <property type="match status" value="1"/>
</dbReference>
<sequence>MADIEMLEAPAQWNLPDDLIVEILCRSDPATVGRSRALSSKWNQILTNFEFLQKSYKINLKRQHSLLMHVFFPNWTDNRNSMIRVDSKTEFLRWTTLLHCLQLSTETWSEFVGLEGNLSRLSSEYVSINGEVSWINYGGDTYQSPDSVITYSVLSEGWRRLIIPEKCKAGAHRLLNFKGKVSLASYPIAKDQYALVV</sequence>
<evidence type="ECO:0000313" key="2">
    <source>
        <dbReference type="EMBL" id="MED6123530.1"/>
    </source>
</evidence>
<evidence type="ECO:0000259" key="1">
    <source>
        <dbReference type="SMART" id="SM00256"/>
    </source>
</evidence>
<dbReference type="InterPro" id="IPR050796">
    <property type="entry name" value="SCF_F-box_component"/>
</dbReference>
<accession>A0ABU6RHM9</accession>
<organism evidence="2 3">
    <name type="scientific">Stylosanthes scabra</name>
    <dbReference type="NCBI Taxonomy" id="79078"/>
    <lineage>
        <taxon>Eukaryota</taxon>
        <taxon>Viridiplantae</taxon>
        <taxon>Streptophyta</taxon>
        <taxon>Embryophyta</taxon>
        <taxon>Tracheophyta</taxon>
        <taxon>Spermatophyta</taxon>
        <taxon>Magnoliopsida</taxon>
        <taxon>eudicotyledons</taxon>
        <taxon>Gunneridae</taxon>
        <taxon>Pentapetalae</taxon>
        <taxon>rosids</taxon>
        <taxon>fabids</taxon>
        <taxon>Fabales</taxon>
        <taxon>Fabaceae</taxon>
        <taxon>Papilionoideae</taxon>
        <taxon>50 kb inversion clade</taxon>
        <taxon>dalbergioids sensu lato</taxon>
        <taxon>Dalbergieae</taxon>
        <taxon>Pterocarpus clade</taxon>
        <taxon>Stylosanthes</taxon>
    </lineage>
</organism>
<protein>
    <recommendedName>
        <fullName evidence="1">F-box domain-containing protein</fullName>
    </recommendedName>
</protein>
<dbReference type="Pfam" id="PF00646">
    <property type="entry name" value="F-box"/>
    <property type="match status" value="1"/>
</dbReference>
<evidence type="ECO:0000313" key="3">
    <source>
        <dbReference type="Proteomes" id="UP001341840"/>
    </source>
</evidence>
<proteinExistence type="predicted"/>
<dbReference type="InterPro" id="IPR001810">
    <property type="entry name" value="F-box_dom"/>
</dbReference>
<dbReference type="SMART" id="SM00256">
    <property type="entry name" value="FBOX"/>
    <property type="match status" value="1"/>
</dbReference>